<feature type="chain" id="PRO_5046191000" evidence="2">
    <location>
        <begin position="24"/>
        <end position="267"/>
    </location>
</feature>
<name>A0ABT0A0K7_9GAMM</name>
<organism evidence="4 5">
    <name type="scientific">Cognatiluteimonas sedimenti</name>
    <dbReference type="NCBI Taxonomy" id="2927791"/>
    <lineage>
        <taxon>Bacteria</taxon>
        <taxon>Pseudomonadati</taxon>
        <taxon>Pseudomonadota</taxon>
        <taxon>Gammaproteobacteria</taxon>
        <taxon>Lysobacterales</taxon>
        <taxon>Lysobacteraceae</taxon>
        <taxon>Cognatiluteimonas</taxon>
    </lineage>
</organism>
<dbReference type="Gene3D" id="2.20.110.10">
    <property type="entry name" value="Histone H3 K4-specific methyltransferase SET7/9 N-terminal domain"/>
    <property type="match status" value="2"/>
</dbReference>
<keyword evidence="1" id="KW-0677">Repeat</keyword>
<dbReference type="PANTHER" id="PTHR23084:SF263">
    <property type="entry name" value="MORN REPEAT-CONTAINING PROTEIN 1"/>
    <property type="match status" value="1"/>
</dbReference>
<dbReference type="RefSeq" id="WP_243318318.1">
    <property type="nucleotide sequence ID" value="NZ_JALGCL010000001.1"/>
</dbReference>
<dbReference type="EMBL" id="JALGCL010000001">
    <property type="protein sequence ID" value="MCJ0824519.1"/>
    <property type="molecule type" value="Genomic_DNA"/>
</dbReference>
<dbReference type="Pfam" id="PF13827">
    <property type="entry name" value="DUF4189"/>
    <property type="match status" value="1"/>
</dbReference>
<sequence>MDLHCMRALLLLAMVGLAPQVSAQETPHAALAVDEAQGYSFGFAHDHPGQATAEKRAMDECASHGGQGCRVVLSWAGTGCGAYRSVTSNGFAYGWGVSGTRAEAEAVADRELSERSNGRLADNRAWACNAGTTALAVLVQETPRATATGPKTFFDSAGDPYQYTGPERDGKPHGTGIALYENGDRYEGGFVDGKMQGRGIYSWTSGARYEGDWFDDQMQGQGNYRFRNGKVYIGELRASKMHGYGRYYEADGTLSYEGQWRDGERVE</sequence>
<feature type="domain" description="DUF4189" evidence="3">
    <location>
        <begin position="29"/>
        <end position="128"/>
    </location>
</feature>
<protein>
    <submittedName>
        <fullName evidence="4">DUF4189 domain-containing protein</fullName>
    </submittedName>
</protein>
<evidence type="ECO:0000256" key="1">
    <source>
        <dbReference type="ARBA" id="ARBA00022737"/>
    </source>
</evidence>
<dbReference type="SUPFAM" id="SSF82185">
    <property type="entry name" value="Histone H3 K4-specific methyltransferase SET7/9 N-terminal domain"/>
    <property type="match status" value="1"/>
</dbReference>
<evidence type="ECO:0000313" key="5">
    <source>
        <dbReference type="Proteomes" id="UP001165423"/>
    </source>
</evidence>
<dbReference type="InterPro" id="IPR025240">
    <property type="entry name" value="DUF4189"/>
</dbReference>
<evidence type="ECO:0000256" key="2">
    <source>
        <dbReference type="SAM" id="SignalP"/>
    </source>
</evidence>
<feature type="signal peptide" evidence="2">
    <location>
        <begin position="1"/>
        <end position="23"/>
    </location>
</feature>
<reference evidence="4 5" key="1">
    <citation type="submission" date="2022-03" db="EMBL/GenBank/DDBJ databases">
        <title>Luteimonas soily sp. nov., a novel bacterium isolated from the soil.</title>
        <authorList>
            <person name="Zhang X."/>
        </authorList>
    </citation>
    <scope>NUCLEOTIDE SEQUENCE [LARGE SCALE GENOMIC DNA]</scope>
    <source>
        <strain evidence="4 5">50</strain>
    </source>
</reference>
<proteinExistence type="predicted"/>
<evidence type="ECO:0000313" key="4">
    <source>
        <dbReference type="EMBL" id="MCJ0824519.1"/>
    </source>
</evidence>
<dbReference type="InterPro" id="IPR003409">
    <property type="entry name" value="MORN"/>
</dbReference>
<accession>A0ABT0A0K7</accession>
<keyword evidence="5" id="KW-1185">Reference proteome</keyword>
<dbReference type="SMART" id="SM00698">
    <property type="entry name" value="MORN"/>
    <property type="match status" value="4"/>
</dbReference>
<keyword evidence="2" id="KW-0732">Signal</keyword>
<gene>
    <name evidence="4" type="ORF">MQC88_00855</name>
</gene>
<evidence type="ECO:0000259" key="3">
    <source>
        <dbReference type="Pfam" id="PF13827"/>
    </source>
</evidence>
<dbReference type="Pfam" id="PF02493">
    <property type="entry name" value="MORN"/>
    <property type="match status" value="5"/>
</dbReference>
<dbReference type="Proteomes" id="UP001165423">
    <property type="component" value="Unassembled WGS sequence"/>
</dbReference>
<dbReference type="PANTHER" id="PTHR23084">
    <property type="entry name" value="PHOSPHATIDYLINOSITOL-4-PHOSPHATE 5-KINASE RELATED"/>
    <property type="match status" value="1"/>
</dbReference>
<comment type="caution">
    <text evidence="4">The sequence shown here is derived from an EMBL/GenBank/DDBJ whole genome shotgun (WGS) entry which is preliminary data.</text>
</comment>